<dbReference type="GO" id="GO:1904983">
    <property type="term" value="P:glycine import into mitochondrion"/>
    <property type="evidence" value="ECO:0007669"/>
    <property type="project" value="TreeGrafter"/>
</dbReference>
<keyword evidence="5" id="KW-0813">Transport</keyword>
<dbReference type="SUPFAM" id="SSF103506">
    <property type="entry name" value="Mitochondrial carrier"/>
    <property type="match status" value="1"/>
</dbReference>
<dbReference type="RefSeq" id="XP_004037339.1">
    <property type="nucleotide sequence ID" value="XM_004037291.1"/>
</dbReference>
<dbReference type="GeneID" id="14909529"/>
<dbReference type="AlphaFoldDB" id="G0QN51"/>
<evidence type="ECO:0000313" key="6">
    <source>
        <dbReference type="EMBL" id="EGR33353.1"/>
    </source>
</evidence>
<keyword evidence="7" id="KW-1185">Reference proteome</keyword>
<dbReference type="PANTHER" id="PTHR46181">
    <property type="entry name" value="MITOCHONDRIAL GLYCINE TRANSPORTER"/>
    <property type="match status" value="1"/>
</dbReference>
<gene>
    <name evidence="6" type="ORF">IMG5_055320</name>
</gene>
<dbReference type="GO" id="GO:0005739">
    <property type="term" value="C:mitochondrion"/>
    <property type="evidence" value="ECO:0007669"/>
    <property type="project" value="TreeGrafter"/>
</dbReference>
<dbReference type="GO" id="GO:0015187">
    <property type="term" value="F:glycine transmembrane transporter activity"/>
    <property type="evidence" value="ECO:0007669"/>
    <property type="project" value="TreeGrafter"/>
</dbReference>
<dbReference type="GO" id="GO:0016020">
    <property type="term" value="C:membrane"/>
    <property type="evidence" value="ECO:0007669"/>
    <property type="project" value="UniProtKB-SubCell"/>
</dbReference>
<dbReference type="Pfam" id="PF00153">
    <property type="entry name" value="Mito_carr"/>
    <property type="match status" value="3"/>
</dbReference>
<dbReference type="InParanoid" id="G0QN51"/>
<dbReference type="Gene3D" id="1.50.40.10">
    <property type="entry name" value="Mitochondrial carrier domain"/>
    <property type="match status" value="2"/>
</dbReference>
<dbReference type="PROSITE" id="PS50920">
    <property type="entry name" value="SOLCAR"/>
    <property type="match status" value="3"/>
</dbReference>
<organism evidence="6 7">
    <name type="scientific">Ichthyophthirius multifiliis</name>
    <name type="common">White spot disease agent</name>
    <name type="synonym">Ich</name>
    <dbReference type="NCBI Taxonomy" id="5932"/>
    <lineage>
        <taxon>Eukaryota</taxon>
        <taxon>Sar</taxon>
        <taxon>Alveolata</taxon>
        <taxon>Ciliophora</taxon>
        <taxon>Intramacronucleata</taxon>
        <taxon>Oligohymenophorea</taxon>
        <taxon>Hymenostomatida</taxon>
        <taxon>Ophryoglenina</taxon>
        <taxon>Ichthyophthirius</taxon>
    </lineage>
</organism>
<evidence type="ECO:0000313" key="7">
    <source>
        <dbReference type="Proteomes" id="UP000008983"/>
    </source>
</evidence>
<dbReference type="eggNOG" id="KOG0766">
    <property type="taxonomic scope" value="Eukaryota"/>
</dbReference>
<feature type="repeat" description="Solcar" evidence="4">
    <location>
        <begin position="1"/>
        <end position="59"/>
    </location>
</feature>
<dbReference type="OrthoDB" id="409586at2759"/>
<name>G0QN51_ICHMU</name>
<accession>G0QN51</accession>
<dbReference type="PANTHER" id="PTHR46181:SF3">
    <property type="entry name" value="MITOCHONDRIAL GLYCINE TRANSPORTER"/>
    <property type="match status" value="1"/>
</dbReference>
<dbReference type="EMBL" id="GL983463">
    <property type="protein sequence ID" value="EGR33353.1"/>
    <property type="molecule type" value="Genomic_DNA"/>
</dbReference>
<feature type="repeat" description="Solcar" evidence="4">
    <location>
        <begin position="160"/>
        <end position="251"/>
    </location>
</feature>
<reference evidence="6 7" key="1">
    <citation type="submission" date="2011-07" db="EMBL/GenBank/DDBJ databases">
        <authorList>
            <person name="Coyne R."/>
            <person name="Brami D."/>
            <person name="Johnson J."/>
            <person name="Hostetler J."/>
            <person name="Hannick L."/>
            <person name="Clark T."/>
            <person name="Cassidy-Hanley D."/>
            <person name="Inman J."/>
        </authorList>
    </citation>
    <scope>NUCLEOTIDE SEQUENCE [LARGE SCALE GENOMIC DNA]</scope>
    <source>
        <strain evidence="6 7">G5</strain>
    </source>
</reference>
<dbReference type="InterPro" id="IPR023395">
    <property type="entry name" value="MCP_dom_sf"/>
</dbReference>
<evidence type="ECO:0000256" key="4">
    <source>
        <dbReference type="PROSITE-ProRule" id="PRU00282"/>
    </source>
</evidence>
<keyword evidence="3 4" id="KW-0472">Membrane</keyword>
<feature type="repeat" description="Solcar" evidence="4">
    <location>
        <begin position="68"/>
        <end position="153"/>
    </location>
</feature>
<dbReference type="FunCoup" id="G0QN51">
    <property type="interactions" value="81"/>
</dbReference>
<evidence type="ECO:0000256" key="1">
    <source>
        <dbReference type="ARBA" id="ARBA00004141"/>
    </source>
</evidence>
<evidence type="ECO:0000256" key="2">
    <source>
        <dbReference type="ARBA" id="ARBA00022692"/>
    </source>
</evidence>
<comment type="similarity">
    <text evidence="5">Belongs to the mitochondrial carrier (TC 2.A.29) family.</text>
</comment>
<dbReference type="Proteomes" id="UP000008983">
    <property type="component" value="Unassembled WGS sequence"/>
</dbReference>
<evidence type="ECO:0000256" key="5">
    <source>
        <dbReference type="RuleBase" id="RU000488"/>
    </source>
</evidence>
<protein>
    <submittedName>
        <fullName evidence="6">Mitochondrial carrier protein, putative</fullName>
    </submittedName>
</protein>
<dbReference type="OMA" id="WGIYEEL"/>
<dbReference type="InterPro" id="IPR018108">
    <property type="entry name" value="MCP_transmembrane"/>
</dbReference>
<comment type="subcellular location">
    <subcellularLocation>
        <location evidence="1">Membrane</location>
        <topology evidence="1">Multi-pass membrane protein</topology>
    </subcellularLocation>
</comment>
<proteinExistence type="inferred from homology"/>
<sequence>MKIENIEKVNVIRQILIVGKHIHQTEGLKGYFRGLLPEILRATLSTAIYFHILKELELFFKTKQAISDDQYSSFISSAIARMAAAYFTNPLSVVASRIEVPGFHVYKNMFDGIKKIYKYEGIGQFMKGSWTSSAKEGPFAGTYYVLYKNIKQMFKDSNIHYTQVSMISGMVSGIVATTVSHPFEIIRARLQIMSKFEKNPAYQYSGIFDAFRKIYIYEGFTGYYRGLAPRLVRKPLANTLTFGIFEFFHNTFNYTKW</sequence>
<keyword evidence="2 4" id="KW-0812">Transmembrane</keyword>
<evidence type="ECO:0000256" key="3">
    <source>
        <dbReference type="ARBA" id="ARBA00023136"/>
    </source>
</evidence>